<reference evidence="1 2" key="1">
    <citation type="journal article" date="2014" name="Genome Biol. Evol.">
        <title>Composite Conserved Promoter-Terminator Motifs (PeSLs) that Mediate Modular Shuffling in the Diverse T4-Like Myoviruses.</title>
        <authorList>
            <person name="Comeau A.M."/>
            <person name="Arbiol C."/>
            <person name="Krisch H.M."/>
        </authorList>
    </citation>
    <scope>NUCLEOTIDE SEQUENCE [LARGE SCALE GENOMIC DNA]</scope>
</reference>
<dbReference type="EMBL" id="HQ317393">
    <property type="protein sequence ID" value="AGN30333.1"/>
    <property type="molecule type" value="Genomic_DNA"/>
</dbReference>
<keyword evidence="2" id="KW-1185">Reference proteome</keyword>
<proteinExistence type="predicted"/>
<dbReference type="RefSeq" id="YP_008125482.1">
    <property type="nucleotide sequence ID" value="NC_021529.2"/>
</dbReference>
<sequence length="99" mass="11838">MTIEVSPTLPFPKPKPKFIPESDDHEFFHDCASFDWYYKFSDSYDVELRGERALSKLKSRITSERRNLIYEAWCQYMFSGPNYGLEQLPEPKWEDFKDA</sequence>
<dbReference type="Proteomes" id="UP000201461">
    <property type="component" value="Segment"/>
</dbReference>
<evidence type="ECO:0000313" key="1">
    <source>
        <dbReference type="EMBL" id="AGN30333.1"/>
    </source>
</evidence>
<dbReference type="KEGG" id="vg:15926789"/>
<gene>
    <name evidence="1" type="ORF">VPFG_00336</name>
</gene>
<dbReference type="GeneID" id="15926789"/>
<evidence type="ECO:0000313" key="2">
    <source>
        <dbReference type="Proteomes" id="UP000201461"/>
    </source>
</evidence>
<organism evidence="1 2">
    <name type="scientific">Vibrio phage nt-1</name>
    <dbReference type="NCBI Taxonomy" id="115992"/>
    <lineage>
        <taxon>Viruses</taxon>
        <taxon>Duplodnaviria</taxon>
        <taxon>Heunggongvirae</taxon>
        <taxon>Uroviricota</taxon>
        <taxon>Caudoviricetes</taxon>
        <taxon>Pantevenvirales</taxon>
        <taxon>Straboviridae</taxon>
        <taxon>Mylasvirus</taxon>
        <taxon>Mylasvirus persius</taxon>
    </lineage>
</organism>
<accession>R9TGV0</accession>
<protein>
    <submittedName>
        <fullName evidence="1">Uncharacterized protein</fullName>
    </submittedName>
</protein>
<name>R9TGV0_9CAUD</name>